<accession>A0A238V769</accession>
<evidence type="ECO:0008006" key="4">
    <source>
        <dbReference type="Google" id="ProtNLM"/>
    </source>
</evidence>
<keyword evidence="1" id="KW-1133">Transmembrane helix</keyword>
<keyword evidence="1" id="KW-0472">Membrane</keyword>
<evidence type="ECO:0000313" key="2">
    <source>
        <dbReference type="EMBL" id="SNR30272.1"/>
    </source>
</evidence>
<name>A0A238V769_HALEZ</name>
<protein>
    <recommendedName>
        <fullName evidence="4">DUF1102 domain-containing protein</fullName>
    </recommendedName>
</protein>
<dbReference type="Proteomes" id="UP000198297">
    <property type="component" value="Unassembled WGS sequence"/>
</dbReference>
<keyword evidence="1" id="KW-0812">Transmembrane</keyword>
<proteinExistence type="predicted"/>
<dbReference type="EMBL" id="FZNK01000001">
    <property type="protein sequence ID" value="SNR30272.1"/>
    <property type="molecule type" value="Genomic_DNA"/>
</dbReference>
<evidence type="ECO:0000313" key="3">
    <source>
        <dbReference type="Proteomes" id="UP000198297"/>
    </source>
</evidence>
<organism evidence="2 3">
    <name type="scientific">Halorubrum ezzemoulense</name>
    <name type="common">Halorubrum chaoviator</name>
    <dbReference type="NCBI Taxonomy" id="337243"/>
    <lineage>
        <taxon>Archaea</taxon>
        <taxon>Methanobacteriati</taxon>
        <taxon>Methanobacteriota</taxon>
        <taxon>Stenosarchaea group</taxon>
        <taxon>Halobacteria</taxon>
        <taxon>Halobacteriales</taxon>
        <taxon>Haloferacaceae</taxon>
        <taxon>Halorubrum</taxon>
    </lineage>
</organism>
<gene>
    <name evidence="2" type="ORF">SAMN06266787_1011064</name>
</gene>
<reference evidence="2 3" key="1">
    <citation type="submission" date="2017-06" db="EMBL/GenBank/DDBJ databases">
        <authorList>
            <person name="Kim H.J."/>
            <person name="Triplett B.A."/>
        </authorList>
    </citation>
    <scope>NUCLEOTIDE SEQUENCE [LARGE SCALE GENOMIC DNA]</scope>
    <source>
        <strain evidence="2 3">DSM 19316</strain>
    </source>
</reference>
<evidence type="ECO:0000256" key="1">
    <source>
        <dbReference type="SAM" id="Phobius"/>
    </source>
</evidence>
<sequence>MSRVSCGSCADNRGRPTMERRKFLVGMGSLAAGSAAAMGTGAMSITQSNRNVDVNIVADDQGAIGVKDVSSGDFIKQSNGELGIDFARGTGDGVSVGAKIELGDVNVQGPDLAKDWGYTGTPAFKIVNQAPAETYDITFTYELDNSANLNSNGSALAFYNFKNTHYSPLRVFDGSPEAVSGQSGVYEQSDFLDQYSGLSPGEAIDMAVAVNTDFLNSDTSEDISGSLTISATPH</sequence>
<dbReference type="AlphaFoldDB" id="A0A238V769"/>
<feature type="transmembrane region" description="Helical" evidence="1">
    <location>
        <begin position="23"/>
        <end position="45"/>
    </location>
</feature>